<evidence type="ECO:0000313" key="8">
    <source>
        <dbReference type="Proteomes" id="UP000028837"/>
    </source>
</evidence>
<feature type="domain" description="MI" evidence="6">
    <location>
        <begin position="395"/>
        <end position="515"/>
    </location>
</feature>
<dbReference type="SUPFAM" id="SSF48371">
    <property type="entry name" value="ARM repeat"/>
    <property type="match status" value="3"/>
</dbReference>
<organism evidence="7 8">
    <name type="scientific">Toxoplasma gondii GAB2-2007-GAL-DOM2</name>
    <dbReference type="NCBI Taxonomy" id="1130820"/>
    <lineage>
        <taxon>Eukaryota</taxon>
        <taxon>Sar</taxon>
        <taxon>Alveolata</taxon>
        <taxon>Apicomplexa</taxon>
        <taxon>Conoidasida</taxon>
        <taxon>Coccidia</taxon>
        <taxon>Eucoccidiorida</taxon>
        <taxon>Eimeriorina</taxon>
        <taxon>Sarcocystidae</taxon>
        <taxon>Toxoplasma</taxon>
    </lineage>
</organism>
<dbReference type="PANTHER" id="PTHR12626:SF0">
    <property type="entry name" value="PROGRAMMED CELL DEATH PROTEIN 4"/>
    <property type="match status" value="1"/>
</dbReference>
<evidence type="ECO:0000256" key="5">
    <source>
        <dbReference type="ARBA" id="ARBA00023242"/>
    </source>
</evidence>
<dbReference type="InterPro" id="IPR016024">
    <property type="entry name" value="ARM-type_fold"/>
</dbReference>
<sequence length="515" mass="58969">MASNKALGKKMSLLEEELRGPVKVMDTYDPIFDSESEDEDCLYTVIDVAADEYRQALNKTSCFSGATPPPQKSHLTLDEFTKLAKEILNSYFVNRETFDLSKALEELNCNQYLDSFLVLAIQSSLHRSTDEQRCISASLTLLVDKHIVSKQQMVRAFEKLIQSASDINVDSQLNPDRVYLFLDCAVLDGCVDESYVRRLPEKFLAALSRETLEGNRHLVDALRNLKSFKEAVRNFLPDFFNSGSVEEMKIFLDEQRQPLLQHEFVKMVVESAFSKENEHREMVSNALDRLYGKVLKPDDIQLAFARLVGDVDDYSLDNPDVYYLLAKFLARAVADEILPPSFLLDRYRLNYGGDAGVQVLKKVQKWLAEQNGKGISVRLRKVWTGTDPDNAEACEFKARVRECLYEYFDSNDKKEAACILRELELSPDQAAEMVRKLLVIGMEKAAVGERTTENVFALLRYLLERTDIDEEMIQKGFEQTRNMAEEIKLDIPDMDRRFPQLVEEAKKRGMLSAEF</sequence>
<comment type="similarity">
    <text evidence="2">Belongs to the PDCD4 family.</text>
</comment>
<dbReference type="InterPro" id="IPR003891">
    <property type="entry name" value="Initiation_fac_eIF4g_MI"/>
</dbReference>
<dbReference type="InterPro" id="IPR039778">
    <property type="entry name" value="PDCD4"/>
</dbReference>
<evidence type="ECO:0000259" key="6">
    <source>
        <dbReference type="PROSITE" id="PS51366"/>
    </source>
</evidence>
<feature type="domain" description="MI" evidence="6">
    <location>
        <begin position="227"/>
        <end position="348"/>
    </location>
</feature>
<dbReference type="PROSITE" id="PS51366">
    <property type="entry name" value="MI"/>
    <property type="match status" value="3"/>
</dbReference>
<dbReference type="GO" id="GO:0045892">
    <property type="term" value="P:negative regulation of DNA-templated transcription"/>
    <property type="evidence" value="ECO:0007669"/>
    <property type="project" value="InterPro"/>
</dbReference>
<gene>
    <name evidence="7" type="ORF">TGDOM2_286750</name>
</gene>
<dbReference type="VEuPathDB" id="ToxoDB:TGDOM2_286750"/>
<comment type="caution">
    <text evidence="7">The sequence shown here is derived from an EMBL/GenBank/DDBJ whole genome shotgun (WGS) entry which is preliminary data.</text>
</comment>
<evidence type="ECO:0000313" key="7">
    <source>
        <dbReference type="EMBL" id="KFG40114.1"/>
    </source>
</evidence>
<proteinExistence type="inferred from homology"/>
<dbReference type="EMBL" id="AHZU02000792">
    <property type="protein sequence ID" value="KFG40114.1"/>
    <property type="molecule type" value="Genomic_DNA"/>
</dbReference>
<evidence type="ECO:0000256" key="4">
    <source>
        <dbReference type="ARBA" id="ARBA00022737"/>
    </source>
</evidence>
<dbReference type="AlphaFoldDB" id="A0A086K6U6"/>
<dbReference type="PANTHER" id="PTHR12626">
    <property type="entry name" value="PROGRAMMED CELL DEATH 4"/>
    <property type="match status" value="1"/>
</dbReference>
<dbReference type="OrthoDB" id="414546at2759"/>
<reference evidence="7 8" key="1">
    <citation type="submission" date="2014-02" db="EMBL/GenBank/DDBJ databases">
        <authorList>
            <person name="Sibley D."/>
            <person name="Venepally P."/>
            <person name="Karamycheva S."/>
            <person name="Hadjithomas M."/>
            <person name="Khan A."/>
            <person name="Brunk B."/>
            <person name="Roos D."/>
            <person name="Caler E."/>
            <person name="Lorenzi H."/>
        </authorList>
    </citation>
    <scope>NUCLEOTIDE SEQUENCE [LARGE SCALE GENOMIC DNA]</scope>
    <source>
        <strain evidence="7 8">GAB2-2007-GAL-DOM2</strain>
    </source>
</reference>
<comment type="subcellular location">
    <subcellularLocation>
        <location evidence="1">Cytoplasm</location>
    </subcellularLocation>
</comment>
<name>A0A086K6U6_TOXGO</name>
<feature type="domain" description="MI" evidence="6">
    <location>
        <begin position="79"/>
        <end position="201"/>
    </location>
</feature>
<dbReference type="GO" id="GO:0005737">
    <property type="term" value="C:cytoplasm"/>
    <property type="evidence" value="ECO:0007669"/>
    <property type="project" value="UniProtKB-SubCell"/>
</dbReference>
<dbReference type="Gene3D" id="1.25.40.180">
    <property type="match status" value="3"/>
</dbReference>
<evidence type="ECO:0000256" key="3">
    <source>
        <dbReference type="ARBA" id="ARBA00022490"/>
    </source>
</evidence>
<dbReference type="SMART" id="SM00544">
    <property type="entry name" value="MA3"/>
    <property type="match status" value="3"/>
</dbReference>
<keyword evidence="3" id="KW-0963">Cytoplasm</keyword>
<keyword evidence="5" id="KW-0539">Nucleus</keyword>
<protein>
    <submittedName>
        <fullName evidence="7">MA3 domain-containing protein</fullName>
    </submittedName>
</protein>
<evidence type="ECO:0000256" key="2">
    <source>
        <dbReference type="ARBA" id="ARBA00005497"/>
    </source>
</evidence>
<accession>A0A086K6U6</accession>
<keyword evidence="4" id="KW-0677">Repeat</keyword>
<evidence type="ECO:0000256" key="1">
    <source>
        <dbReference type="ARBA" id="ARBA00004496"/>
    </source>
</evidence>
<dbReference type="Pfam" id="PF02847">
    <property type="entry name" value="MA3"/>
    <property type="match status" value="3"/>
</dbReference>
<dbReference type="Proteomes" id="UP000028837">
    <property type="component" value="Unassembled WGS sequence"/>
</dbReference>